<evidence type="ECO:0000259" key="6">
    <source>
        <dbReference type="Pfam" id="PF02384"/>
    </source>
</evidence>
<evidence type="ECO:0000313" key="9">
    <source>
        <dbReference type="Proteomes" id="UP001230289"/>
    </source>
</evidence>
<dbReference type="Pfam" id="PF18135">
    <property type="entry name" value="Type_ISP_C"/>
    <property type="match status" value="1"/>
</dbReference>
<reference evidence="8 9" key="1">
    <citation type="submission" date="2023-08" db="EMBL/GenBank/DDBJ databases">
        <title>Microbacterium sp. nov., isolated from a waste landfill.</title>
        <authorList>
            <person name="Wen W."/>
        </authorList>
    </citation>
    <scope>NUCLEOTIDE SEQUENCE [LARGE SCALE GENOMIC DNA]</scope>
    <source>
        <strain evidence="8 9">ASV81</strain>
    </source>
</reference>
<feature type="domain" description="DNA methylase adenine-specific" evidence="6">
    <location>
        <begin position="355"/>
        <end position="535"/>
    </location>
</feature>
<evidence type="ECO:0000256" key="4">
    <source>
        <dbReference type="ARBA" id="ARBA00047942"/>
    </source>
</evidence>
<name>A0ABU0XG06_9MICO</name>
<dbReference type="Gene3D" id="3.40.50.150">
    <property type="entry name" value="Vaccinia Virus protein VP39"/>
    <property type="match status" value="1"/>
</dbReference>
<dbReference type="InterPro" id="IPR029063">
    <property type="entry name" value="SAM-dependent_MTases_sf"/>
</dbReference>
<dbReference type="PANTHER" id="PTHR33841:SF1">
    <property type="entry name" value="DNA METHYLTRANSFERASE A"/>
    <property type="match status" value="1"/>
</dbReference>
<feature type="domain" description="Type ISP restriction-modification enzyme LLaBIII C-terminal specificity" evidence="7">
    <location>
        <begin position="763"/>
        <end position="1120"/>
    </location>
</feature>
<dbReference type="InterPro" id="IPR050953">
    <property type="entry name" value="N4_N6_ade-DNA_methylase"/>
</dbReference>
<dbReference type="SUPFAM" id="SSF53335">
    <property type="entry name" value="S-adenosyl-L-methionine-dependent methyltransferases"/>
    <property type="match status" value="1"/>
</dbReference>
<feature type="region of interest" description="Disordered" evidence="5">
    <location>
        <begin position="1158"/>
        <end position="1187"/>
    </location>
</feature>
<comment type="catalytic activity">
    <reaction evidence="4">
        <text>a 2'-deoxyadenosine in DNA + S-adenosyl-L-methionine = an N(6)-methyl-2'-deoxyadenosine in DNA + S-adenosyl-L-homocysteine + H(+)</text>
        <dbReference type="Rhea" id="RHEA:15197"/>
        <dbReference type="Rhea" id="RHEA-COMP:12418"/>
        <dbReference type="Rhea" id="RHEA-COMP:12419"/>
        <dbReference type="ChEBI" id="CHEBI:15378"/>
        <dbReference type="ChEBI" id="CHEBI:57856"/>
        <dbReference type="ChEBI" id="CHEBI:59789"/>
        <dbReference type="ChEBI" id="CHEBI:90615"/>
        <dbReference type="ChEBI" id="CHEBI:90616"/>
        <dbReference type="EC" id="2.1.1.72"/>
    </reaction>
</comment>
<dbReference type="InterPro" id="IPR041635">
    <property type="entry name" value="Type_ISP_LLaBIII_C"/>
</dbReference>
<keyword evidence="2" id="KW-0489">Methyltransferase</keyword>
<feature type="region of interest" description="Disordered" evidence="5">
    <location>
        <begin position="815"/>
        <end position="844"/>
    </location>
</feature>
<feature type="region of interest" description="Disordered" evidence="5">
    <location>
        <begin position="1"/>
        <end position="31"/>
    </location>
</feature>
<dbReference type="Pfam" id="PF02384">
    <property type="entry name" value="N6_Mtase"/>
    <property type="match status" value="1"/>
</dbReference>
<dbReference type="EC" id="2.1.1.72" evidence="1"/>
<accession>A0ABU0XG06</accession>
<dbReference type="RefSeq" id="WP_308488992.1">
    <property type="nucleotide sequence ID" value="NZ_JAVFCB010000004.1"/>
</dbReference>
<keyword evidence="3" id="KW-0808">Transferase</keyword>
<feature type="compositionally biased region" description="Acidic residues" evidence="5">
    <location>
        <begin position="1175"/>
        <end position="1187"/>
    </location>
</feature>
<protein>
    <recommendedName>
        <fullName evidence="1">site-specific DNA-methyltransferase (adenine-specific)</fullName>
        <ecNumber evidence="1">2.1.1.72</ecNumber>
    </recommendedName>
</protein>
<dbReference type="InterPro" id="IPR003356">
    <property type="entry name" value="DNA_methylase_A-5"/>
</dbReference>
<dbReference type="Proteomes" id="UP001230289">
    <property type="component" value="Unassembled WGS sequence"/>
</dbReference>
<comment type="caution">
    <text evidence="8">The sequence shown here is derived from an EMBL/GenBank/DDBJ whole genome shotgun (WGS) entry which is preliminary data.</text>
</comment>
<evidence type="ECO:0000256" key="1">
    <source>
        <dbReference type="ARBA" id="ARBA00011900"/>
    </source>
</evidence>
<evidence type="ECO:0000256" key="5">
    <source>
        <dbReference type="SAM" id="MobiDB-lite"/>
    </source>
</evidence>
<organism evidence="8 9">
    <name type="scientific">Microbacterium capsulatum</name>
    <dbReference type="NCBI Taxonomy" id="3041921"/>
    <lineage>
        <taxon>Bacteria</taxon>
        <taxon>Bacillati</taxon>
        <taxon>Actinomycetota</taxon>
        <taxon>Actinomycetes</taxon>
        <taxon>Micrococcales</taxon>
        <taxon>Microbacteriaceae</taxon>
        <taxon>Microbacterium</taxon>
    </lineage>
</organism>
<evidence type="ECO:0000256" key="2">
    <source>
        <dbReference type="ARBA" id="ARBA00022603"/>
    </source>
</evidence>
<dbReference type="EMBL" id="JAVFCB010000004">
    <property type="protein sequence ID" value="MDQ4214058.1"/>
    <property type="molecule type" value="Genomic_DNA"/>
</dbReference>
<evidence type="ECO:0000256" key="3">
    <source>
        <dbReference type="ARBA" id="ARBA00022679"/>
    </source>
</evidence>
<proteinExistence type="predicted"/>
<feature type="compositionally biased region" description="Basic and acidic residues" evidence="5">
    <location>
        <begin position="815"/>
        <end position="830"/>
    </location>
</feature>
<sequence length="1187" mass="129921">MIDTDASPVTRNTPTHVPANSMGPKGKGEGMAAGTTDAIYRALQIFADDVHAKLGLPGSPSVWPEDQLKAPISALFQSLAQIYGKSGVVNTEAPRAADQEEDGGSRVDAVVSIGPTLATVVPTGHVELKAPSKTGDPRKLKGKADKAQWKKFQSLPNLIYTNGREWTLQRTGVQVGKLVRFIGDPVTQGAAAVSKEDAARFEALVANFLAWDPIVPKTSRQIAELLAPLCNLLRTEALEALKRPDSALTKLAAQMRKYLFPGASNDVVADAYAQTFTYALLIARFEGADPLTFERAETTLADGHGLLSEVLGLLDNPKARKEVETSTDMLLRVIAQVVPGAIVKRDDGNPWLYFYEEFLAAYDPALRKKVGAYYTPAPVVHAQVAIVQELLATKLGKPSGLADEDVVTLDPAVGTGTYPLGVMEAVAAAVPKHLAGSIPEKLRRVAANLYGIEYLIGPYSVAHLRLSRFLAEHGVETTDDQPLQILLADTLASHEDAGNATLPMFGYEEIERERAAARTLKADTRVVVCIGNPPYLRGKKAEAGASLGGWVTMRRPAIKGQKVRDPLTRRMVQDTGEPGIIKDFTEPVIQAGRGGDLKNLYNAYVYFWRWALWKVFEQEHQDEVTGNPAQPGIVSFITASSYLRGPGFAGMRQHMRSLLDEIWIIDLGGDNKGGRRTENVFAIETPVAILTGVRYGDPRPDTPATVHYTSLADLEAEDKLAQLAKLAGYSDPNLAWHDGMTGWQDPLLPAADQEYLSWPALTDLFPWQSSGAQVKRSWPIGETREVLKKRWSTLVADLPLDKATGKAAVDKAARTKQRAEMFKETRDRKVQPPRSSRKGAPTGYPDLFTGKALTDIADLEPGAPVVVRPYAFRSFDRQYVIADSRVGDYLRPSLWNAHSDNQRYLTSMLTEVLGEGPAVVAARDVPDLHHFRGSFGGRHVIPLWRDAECIDANVTQGLLAVLTGSYKRPVGAEELFAYAYGLLSCRAYTARFWDALTVPGARLPITRDIDLFAKVAAHGQRLLDLHTVDLHELDLAQTSPGSSSFRKAIPATRYPEAFSYDASTGTLIIGDGEYGDVPEDVWNYSISGLQVVRSWLSYRMEHRAGKAGSDLDNIRPESWPDPTGEQLLRLLWVLEWTVDAEAESRAFLDEVMESDLFTAADFPAPSESERGPSGEVDDDPEEDEESE</sequence>
<evidence type="ECO:0000259" key="7">
    <source>
        <dbReference type="Pfam" id="PF18135"/>
    </source>
</evidence>
<evidence type="ECO:0000313" key="8">
    <source>
        <dbReference type="EMBL" id="MDQ4214058.1"/>
    </source>
</evidence>
<dbReference type="PRINTS" id="PR00507">
    <property type="entry name" value="N12N6MTFRASE"/>
</dbReference>
<dbReference type="PANTHER" id="PTHR33841">
    <property type="entry name" value="DNA METHYLTRANSFERASE YEEA-RELATED"/>
    <property type="match status" value="1"/>
</dbReference>
<keyword evidence="9" id="KW-1185">Reference proteome</keyword>
<gene>
    <name evidence="8" type="ORF">RBR11_09025</name>
</gene>